<dbReference type="AlphaFoldDB" id="A0A0A9D867"/>
<keyword evidence="1" id="KW-0472">Membrane</keyword>
<feature type="transmembrane region" description="Helical" evidence="1">
    <location>
        <begin position="21"/>
        <end position="41"/>
    </location>
</feature>
<evidence type="ECO:0000313" key="2">
    <source>
        <dbReference type="EMBL" id="JAD81855.1"/>
    </source>
</evidence>
<evidence type="ECO:0000256" key="1">
    <source>
        <dbReference type="SAM" id="Phobius"/>
    </source>
</evidence>
<keyword evidence="1" id="KW-1133">Transmembrane helix</keyword>
<organism evidence="2">
    <name type="scientific">Arundo donax</name>
    <name type="common">Giant reed</name>
    <name type="synonym">Donax arundinaceus</name>
    <dbReference type="NCBI Taxonomy" id="35708"/>
    <lineage>
        <taxon>Eukaryota</taxon>
        <taxon>Viridiplantae</taxon>
        <taxon>Streptophyta</taxon>
        <taxon>Embryophyta</taxon>
        <taxon>Tracheophyta</taxon>
        <taxon>Spermatophyta</taxon>
        <taxon>Magnoliopsida</taxon>
        <taxon>Liliopsida</taxon>
        <taxon>Poales</taxon>
        <taxon>Poaceae</taxon>
        <taxon>PACMAD clade</taxon>
        <taxon>Arundinoideae</taxon>
        <taxon>Arundineae</taxon>
        <taxon>Arundo</taxon>
    </lineage>
</organism>
<name>A0A0A9D867_ARUDO</name>
<keyword evidence="1" id="KW-0812">Transmembrane</keyword>
<proteinExistence type="predicted"/>
<sequence>MVMFCCAIYIYSGLFWLYKKTMCWSISECLLSLVMCLRFWFHFHVV</sequence>
<accession>A0A0A9D867</accession>
<dbReference type="EMBL" id="GBRH01216040">
    <property type="protein sequence ID" value="JAD81855.1"/>
    <property type="molecule type" value="Transcribed_RNA"/>
</dbReference>
<protein>
    <submittedName>
        <fullName evidence="2">Uncharacterized protein</fullName>
    </submittedName>
</protein>
<reference evidence="2" key="1">
    <citation type="submission" date="2014-09" db="EMBL/GenBank/DDBJ databases">
        <authorList>
            <person name="Magalhaes I.L.F."/>
            <person name="Oliveira U."/>
            <person name="Santos F.R."/>
            <person name="Vidigal T.H.D.A."/>
            <person name="Brescovit A.D."/>
            <person name="Santos A.J."/>
        </authorList>
    </citation>
    <scope>NUCLEOTIDE SEQUENCE</scope>
    <source>
        <tissue evidence="2">Shoot tissue taken approximately 20 cm above the soil surface</tissue>
    </source>
</reference>
<reference evidence="2" key="2">
    <citation type="journal article" date="2015" name="Data Brief">
        <title>Shoot transcriptome of the giant reed, Arundo donax.</title>
        <authorList>
            <person name="Barrero R.A."/>
            <person name="Guerrero F.D."/>
            <person name="Moolhuijzen P."/>
            <person name="Goolsby J.A."/>
            <person name="Tidwell J."/>
            <person name="Bellgard S.E."/>
            <person name="Bellgard M.I."/>
        </authorList>
    </citation>
    <scope>NUCLEOTIDE SEQUENCE</scope>
    <source>
        <tissue evidence="2">Shoot tissue taken approximately 20 cm above the soil surface</tissue>
    </source>
</reference>